<sequence length="300" mass="29728">MKILLTAALLLACACLLDALSIPGRDVSVFRRGAEALGELIDPSSPTLKDLEKRRGGGGGGGRGGGGSGGKSGGKSSGSGGGSKSGGSKSSGSTSSGSKSGGSKSGGSSSSSRSSNAGGQTKSGSGPRPAYGGYYGGGAAVPYSAGRRSPLGIAPFLLPVGALAFFPGLWLYGAYAYPYGHPYTFHNSSATNATNPNGVNQTLPVECFCQQYSVCGCDSNNNTAYIQSLLGNGSESSMNSSLVHVAEVNGTQTILINGTLPNGTTAAGSTSGAGGMQQMLLQQAGYWVIAVMVGGAVWLI</sequence>
<keyword evidence="2" id="KW-0732">Signal</keyword>
<dbReference type="OrthoDB" id="5425547at2759"/>
<organism evidence="4 5">
    <name type="scientific">Xylona heveae (strain CBS 132557 / TC161)</name>
    <dbReference type="NCBI Taxonomy" id="1328760"/>
    <lineage>
        <taxon>Eukaryota</taxon>
        <taxon>Fungi</taxon>
        <taxon>Dikarya</taxon>
        <taxon>Ascomycota</taxon>
        <taxon>Pezizomycotina</taxon>
        <taxon>Xylonomycetes</taxon>
        <taxon>Xylonales</taxon>
        <taxon>Xylonaceae</taxon>
        <taxon>Xylona</taxon>
    </lineage>
</organism>
<dbReference type="PROSITE" id="PS51257">
    <property type="entry name" value="PROKAR_LIPOPROTEIN"/>
    <property type="match status" value="1"/>
</dbReference>
<dbReference type="Pfam" id="PF24866">
    <property type="entry name" value="DUF7732"/>
    <property type="match status" value="1"/>
</dbReference>
<dbReference type="PANTHER" id="PTHR42091">
    <property type="entry name" value="CONSERVED GLYCINE-RICH PROTEIN (AFU_ORTHOLOGUE AFUA_7G02440)"/>
    <property type="match status" value="1"/>
</dbReference>
<dbReference type="EMBL" id="KV407456">
    <property type="protein sequence ID" value="KZF24279.1"/>
    <property type="molecule type" value="Genomic_DNA"/>
</dbReference>
<gene>
    <name evidence="4" type="ORF">L228DRAFT_245187</name>
</gene>
<name>A0A165I2K3_XYLHT</name>
<evidence type="ECO:0000256" key="2">
    <source>
        <dbReference type="SAM" id="SignalP"/>
    </source>
</evidence>
<dbReference type="RefSeq" id="XP_018189834.1">
    <property type="nucleotide sequence ID" value="XM_018332108.1"/>
</dbReference>
<feature type="compositionally biased region" description="Gly residues" evidence="1">
    <location>
        <begin position="57"/>
        <end position="85"/>
    </location>
</feature>
<dbReference type="InParanoid" id="A0A165I2K3"/>
<feature type="compositionally biased region" description="Low complexity" evidence="1">
    <location>
        <begin position="106"/>
        <end position="115"/>
    </location>
</feature>
<feature type="chain" id="PRO_5007859026" description="DUF7732 domain-containing protein" evidence="2">
    <location>
        <begin position="20"/>
        <end position="300"/>
    </location>
</feature>
<feature type="domain" description="DUF7732" evidence="3">
    <location>
        <begin position="134"/>
        <end position="264"/>
    </location>
</feature>
<dbReference type="STRING" id="1328760.A0A165I2K3"/>
<dbReference type="OMA" id="HASGYWV"/>
<dbReference type="PANTHER" id="PTHR42091:SF1">
    <property type="entry name" value="CONSERVED GLYCINE-RICH PROTEIN (AFU_ORTHOLOGUE AFUA_7G02440)"/>
    <property type="match status" value="1"/>
</dbReference>
<accession>A0A165I2K3</accession>
<keyword evidence="5" id="KW-1185">Reference proteome</keyword>
<dbReference type="InterPro" id="IPR056634">
    <property type="entry name" value="DUF7732"/>
</dbReference>
<feature type="signal peptide" evidence="2">
    <location>
        <begin position="1"/>
        <end position="19"/>
    </location>
</feature>
<feature type="region of interest" description="Disordered" evidence="1">
    <location>
        <begin position="41"/>
        <end position="129"/>
    </location>
</feature>
<evidence type="ECO:0000259" key="3">
    <source>
        <dbReference type="Pfam" id="PF24866"/>
    </source>
</evidence>
<dbReference type="AlphaFoldDB" id="A0A165I2K3"/>
<reference evidence="4 5" key="1">
    <citation type="journal article" date="2016" name="Fungal Biol.">
        <title>The genome of Xylona heveae provides a window into fungal endophytism.</title>
        <authorList>
            <person name="Gazis R."/>
            <person name="Kuo A."/>
            <person name="Riley R."/>
            <person name="LaButti K."/>
            <person name="Lipzen A."/>
            <person name="Lin J."/>
            <person name="Amirebrahimi M."/>
            <person name="Hesse C.N."/>
            <person name="Spatafora J.W."/>
            <person name="Henrissat B."/>
            <person name="Hainaut M."/>
            <person name="Grigoriev I.V."/>
            <person name="Hibbett D.S."/>
        </authorList>
    </citation>
    <scope>NUCLEOTIDE SEQUENCE [LARGE SCALE GENOMIC DNA]</scope>
    <source>
        <strain evidence="4 5">TC161</strain>
    </source>
</reference>
<protein>
    <recommendedName>
        <fullName evidence="3">DUF7732 domain-containing protein</fullName>
    </recommendedName>
</protein>
<dbReference type="Proteomes" id="UP000076632">
    <property type="component" value="Unassembled WGS sequence"/>
</dbReference>
<dbReference type="GeneID" id="28897245"/>
<proteinExistence type="predicted"/>
<evidence type="ECO:0000256" key="1">
    <source>
        <dbReference type="SAM" id="MobiDB-lite"/>
    </source>
</evidence>
<feature type="compositionally biased region" description="Low complexity" evidence="1">
    <location>
        <begin position="86"/>
        <end position="98"/>
    </location>
</feature>
<evidence type="ECO:0000313" key="5">
    <source>
        <dbReference type="Proteomes" id="UP000076632"/>
    </source>
</evidence>
<evidence type="ECO:0000313" key="4">
    <source>
        <dbReference type="EMBL" id="KZF24279.1"/>
    </source>
</evidence>